<evidence type="ECO:0000313" key="4">
    <source>
        <dbReference type="Proteomes" id="UP001362999"/>
    </source>
</evidence>
<protein>
    <recommendedName>
        <fullName evidence="2">CxC2-like cysteine cluster KDZ transposase-associated domain-containing protein</fullName>
    </recommendedName>
</protein>
<evidence type="ECO:0000313" key="3">
    <source>
        <dbReference type="EMBL" id="KAK6985134.1"/>
    </source>
</evidence>
<evidence type="ECO:0000256" key="1">
    <source>
        <dbReference type="SAM" id="MobiDB-lite"/>
    </source>
</evidence>
<evidence type="ECO:0000259" key="2">
    <source>
        <dbReference type="Pfam" id="PF18803"/>
    </source>
</evidence>
<keyword evidence="4" id="KW-1185">Reference proteome</keyword>
<feature type="region of interest" description="Disordered" evidence="1">
    <location>
        <begin position="423"/>
        <end position="447"/>
    </location>
</feature>
<accession>A0AAV9ZLR9</accession>
<dbReference type="Pfam" id="PF18803">
    <property type="entry name" value="CxC2"/>
    <property type="match status" value="1"/>
</dbReference>
<dbReference type="EMBL" id="JAWWNJ010000132">
    <property type="protein sequence ID" value="KAK6985134.1"/>
    <property type="molecule type" value="Genomic_DNA"/>
</dbReference>
<organism evidence="3 4">
    <name type="scientific">Favolaschia claudopus</name>
    <dbReference type="NCBI Taxonomy" id="2862362"/>
    <lineage>
        <taxon>Eukaryota</taxon>
        <taxon>Fungi</taxon>
        <taxon>Dikarya</taxon>
        <taxon>Basidiomycota</taxon>
        <taxon>Agaricomycotina</taxon>
        <taxon>Agaricomycetes</taxon>
        <taxon>Agaricomycetidae</taxon>
        <taxon>Agaricales</taxon>
        <taxon>Marasmiineae</taxon>
        <taxon>Mycenaceae</taxon>
        <taxon>Favolaschia</taxon>
    </lineage>
</organism>
<feature type="region of interest" description="Disordered" evidence="1">
    <location>
        <begin position="1"/>
        <end position="27"/>
    </location>
</feature>
<reference evidence="3 4" key="1">
    <citation type="journal article" date="2024" name="J Genomics">
        <title>Draft genome sequencing and assembly of Favolaschia claudopus CIRM-BRFM 2984 isolated from oak limbs.</title>
        <authorList>
            <person name="Navarro D."/>
            <person name="Drula E."/>
            <person name="Chaduli D."/>
            <person name="Cazenave R."/>
            <person name="Ahrendt S."/>
            <person name="Wang J."/>
            <person name="Lipzen A."/>
            <person name="Daum C."/>
            <person name="Barry K."/>
            <person name="Grigoriev I.V."/>
            <person name="Favel A."/>
            <person name="Rosso M.N."/>
            <person name="Martin F."/>
        </authorList>
    </citation>
    <scope>NUCLEOTIDE SEQUENCE [LARGE SCALE GENOMIC DNA]</scope>
    <source>
        <strain evidence="3 4">CIRM-BRFM 2984</strain>
    </source>
</reference>
<dbReference type="Proteomes" id="UP001362999">
    <property type="component" value="Unassembled WGS sequence"/>
</dbReference>
<proteinExistence type="predicted"/>
<dbReference type="AlphaFoldDB" id="A0AAV9ZLR9"/>
<name>A0AAV9ZLR9_9AGAR</name>
<gene>
    <name evidence="3" type="ORF">R3P38DRAFT_2805865</name>
</gene>
<dbReference type="Pfam" id="PF18758">
    <property type="entry name" value="KDZ"/>
    <property type="match status" value="1"/>
</dbReference>
<sequence length="447" mass="50475">MAPGRRRRVETTILEDDDHDDDIPPPPDNDLIPEHHIHRGVNGDIRHHTTLYELPPSPTKLRRAPVRLVPPAPTLASEDLVGMDTSWDTPTQEEEVVYDLVAKVPRKLRPSDDPMAQWLDRKKPQLYLNELILLEGRGDYQEQDLCIICSDLPGAYRCRDCFTDNLFCKNCMVQAHGDSPLHRIELGHGKRVQSKNRCVNPIPAFDNDFVVVDTYAIHEVNLDFCGCETAQPHDIQLLRARWYPSTSTNPRSAATFAVLRRFHLLTLESKGSVSEFYNSIARETDNTGTGGVRDRYDEFGRMTRQWRHLSMLKRAGRGHDAAGVDATKPGQCALLCPACPHPGKNLPSDWQAAPKEKRFLYALFLALDANFRMRRKKVSSESDDPSLGDGWSFFVPVAPYYKYLAENWKNKQEHPGCVAHDAVDKPDRESRGTACSESLPSTALAIT</sequence>
<comment type="caution">
    <text evidence="3">The sequence shown here is derived from an EMBL/GenBank/DDBJ whole genome shotgun (WGS) entry which is preliminary data.</text>
</comment>
<dbReference type="InterPro" id="IPR040521">
    <property type="entry name" value="KDZ"/>
</dbReference>
<feature type="domain" description="CxC2-like cysteine cluster KDZ transposase-associated" evidence="2">
    <location>
        <begin position="183"/>
        <end position="288"/>
    </location>
</feature>
<dbReference type="InterPro" id="IPR041457">
    <property type="entry name" value="CxC2_KDZ-assoc"/>
</dbReference>
<feature type="compositionally biased region" description="Acidic residues" evidence="1">
    <location>
        <begin position="13"/>
        <end position="23"/>
    </location>
</feature>